<dbReference type="InterPro" id="IPR052980">
    <property type="entry name" value="Crinkler_effector"/>
</dbReference>
<dbReference type="InterPro" id="IPR046835">
    <property type="entry name" value="RHS_N"/>
</dbReference>
<dbReference type="Pfam" id="PF07999">
    <property type="entry name" value="RHSP"/>
    <property type="match status" value="1"/>
</dbReference>
<dbReference type="RefSeq" id="XP_816848.1">
    <property type="nucleotide sequence ID" value="XM_811755.1"/>
</dbReference>
<feature type="coiled-coil region" evidence="1">
    <location>
        <begin position="331"/>
        <end position="359"/>
    </location>
</feature>
<dbReference type="PaxDb" id="353153-Q4DR27"/>
<dbReference type="STRING" id="353153.Q4DR27"/>
<keyword evidence="1" id="KW-0175">Coiled coil</keyword>
<keyword evidence="8" id="KW-1185">Reference proteome</keyword>
<feature type="transmembrane region" description="Helical" evidence="3">
    <location>
        <begin position="125"/>
        <end position="148"/>
    </location>
</feature>
<dbReference type="InterPro" id="IPR046836">
    <property type="entry name" value="RHS_C"/>
</dbReference>
<dbReference type="Pfam" id="PF20445">
    <property type="entry name" value="RHS_N"/>
    <property type="match status" value="1"/>
</dbReference>
<feature type="region of interest" description="Disordered" evidence="2">
    <location>
        <begin position="1074"/>
        <end position="1097"/>
    </location>
</feature>
<organism evidence="7 8">
    <name type="scientific">Trypanosoma cruzi (strain CL Brener)</name>
    <dbReference type="NCBI Taxonomy" id="353153"/>
    <lineage>
        <taxon>Eukaryota</taxon>
        <taxon>Discoba</taxon>
        <taxon>Euglenozoa</taxon>
        <taxon>Kinetoplastea</taxon>
        <taxon>Metakinetoplastina</taxon>
        <taxon>Trypanosomatida</taxon>
        <taxon>Trypanosomatidae</taxon>
        <taxon>Trypanosoma</taxon>
        <taxon>Schizotrypanum</taxon>
    </lineage>
</organism>
<feature type="compositionally biased region" description="Polar residues" evidence="2">
    <location>
        <begin position="174"/>
        <end position="183"/>
    </location>
</feature>
<keyword evidence="3" id="KW-0472">Membrane</keyword>
<dbReference type="EMBL" id="AAHK01000240">
    <property type="protein sequence ID" value="EAN94997.1"/>
    <property type="molecule type" value="Genomic_DNA"/>
</dbReference>
<feature type="compositionally biased region" description="Basic and acidic residues" evidence="2">
    <location>
        <begin position="184"/>
        <end position="193"/>
    </location>
</feature>
<sequence>MQIALFSVVWGITVMHRCCGVYDLCSLRVAVAAPNLLFILCACQGLCAHVLLPSVCGMTAVRHGCGTVASGMRGGALRAHHVVVVGSLQHCAGWVASTRRRCGGPRACGVHRILCRHTVWVSPLLWLRFMTVPIVFLFLILHVGWLLFRSNSNQLRKQGETMSGRPEEGLYGNLESQSSNVSQGDRRRARSEFESDTDYSSVSRRRLEEMHRPQWTMSSSVKDILLEGSTLKNNMKLNEFLRSNLGDEWVVERNGNVAMGNFVLMPTMFIKDNEILDIITALPSYRELKILLEAINKLDDEGVVFLEQWRDYKGKDTVTLHARGKLNGVLTQVQREEKREAEERLRRETEERQRRAQEMKFTISTTIEDVLFKGRVRVKEMKLNDFLTMELDGRGALDANRDVLLKEFFKDPKKYIHDEGVLREIKTTDAYLRMERAVKGEIIFENDQSKLDDKGVSNLLGWSEAAPEVKAIVHKFTKQTLDAALEEVRNPTTTIAPIKLEGLYESVYNARWSHVVEVSDGNGMGMRVEEGKPPQSWTYRAVGNTFEKNDGVEQSGAATPVLMVLTSDKGWPYSWNTMHGAGNDLCVNCEVERVWQIVLDDLTKWFSNFHLTLNPSPVRRLLIGTPGIGKSMNAGSYLLYQLLHYDVEKIQVVAHCFGSTMYVFDKTSRTVTKYEGNKTSKIVLGDLWQRGMKGYIIYDVGTNGTPPNAGFAPSKGWGMIVVSSPKVSNYDKWAAQISSLKIVMNCPEKDDVKAMCIWMKRGLEPTEQAEYWRMVEGRMDKVGPLLRYIFDQNVYKDRIDSCESTVNKMTLPETSYYSVLGTDKMCEGSHVSHKLVKVVRVRGKADAELPYNALISSHLAELTLCKLAELMVPNDFNLLILAIKDDLISKVLEDHSLFAFLSAAFVNAIIPKLTELKRTANAPPHLCALRVCPHERPLKPFLLECLENLKKKINIECRVLYKPEVKNFPLVDGFFFVDSPRKTLVGLQMTTASAHHTIPSTVRQFNERMAEYFNGWEEFSEGLSWDIIYIQHADSTPMNGWQRCGPVNPNNLTPAEEEIVSFWNEKVHQYQVSVSSRDFRRDEAPRSVEEQQQQETD</sequence>
<accession>Q4DR27</accession>
<evidence type="ECO:0000259" key="6">
    <source>
        <dbReference type="Pfam" id="PF24466"/>
    </source>
</evidence>
<dbReference type="eggNOG" id="ENOG502SGFM">
    <property type="taxonomic scope" value="Eukaryota"/>
</dbReference>
<feature type="domain" description="DUF7578" evidence="6">
    <location>
        <begin position="377"/>
        <end position="440"/>
    </location>
</feature>
<dbReference type="Proteomes" id="UP000002296">
    <property type="component" value="Unassembled WGS sequence"/>
</dbReference>
<dbReference type="GeneID" id="3548784"/>
<proteinExistence type="predicted"/>
<dbReference type="InParanoid" id="Q4DR27"/>
<feature type="domain" description="Retrotransposon hot spot protein N-terminal" evidence="5">
    <location>
        <begin position="504"/>
        <end position="607"/>
    </location>
</feature>
<evidence type="ECO:0000313" key="8">
    <source>
        <dbReference type="Proteomes" id="UP000002296"/>
    </source>
</evidence>
<gene>
    <name evidence="7" type="ORF">Tc00.1047053504109.200</name>
</gene>
<keyword evidence="3" id="KW-0812">Transmembrane</keyword>
<evidence type="ECO:0000259" key="5">
    <source>
        <dbReference type="Pfam" id="PF20445"/>
    </source>
</evidence>
<evidence type="ECO:0000256" key="2">
    <source>
        <dbReference type="SAM" id="MobiDB-lite"/>
    </source>
</evidence>
<evidence type="ECO:0000313" key="7">
    <source>
        <dbReference type="EMBL" id="EAN94997.1"/>
    </source>
</evidence>
<feature type="domain" description="Retrotransposon hot spot protein,C-terminal" evidence="4">
    <location>
        <begin position="621"/>
        <end position="917"/>
    </location>
</feature>
<dbReference type="InterPro" id="IPR006518">
    <property type="entry name" value="Trypano_RHS"/>
</dbReference>
<dbReference type="NCBIfam" id="TIGR01631">
    <property type="entry name" value="Trypano_RHS"/>
    <property type="match status" value="2"/>
</dbReference>
<feature type="region of interest" description="Disordered" evidence="2">
    <location>
        <begin position="158"/>
        <end position="195"/>
    </location>
</feature>
<dbReference type="InterPro" id="IPR056000">
    <property type="entry name" value="DUF7578"/>
</dbReference>
<name>Q4DR27_TRYCC</name>
<protein>
    <submittedName>
        <fullName evidence="7">Retrotransposon hot spot (RHS) protein, putative</fullName>
    </submittedName>
</protein>
<reference evidence="7 8" key="1">
    <citation type="journal article" date="2005" name="Science">
        <title>The genome sequence of Trypanosoma cruzi, etiologic agent of Chagas disease.</title>
        <authorList>
            <person name="El-Sayed N.M."/>
            <person name="Myler P.J."/>
            <person name="Bartholomeu D.C."/>
            <person name="Nilsson D."/>
            <person name="Aggarwal G."/>
            <person name="Tran A.N."/>
            <person name="Ghedin E."/>
            <person name="Worthey E.A."/>
            <person name="Delcher A.L."/>
            <person name="Blandin G."/>
            <person name="Westenberger S.J."/>
            <person name="Caler E."/>
            <person name="Cerqueira G.C."/>
            <person name="Branche C."/>
            <person name="Haas B."/>
            <person name="Anupama A."/>
            <person name="Arner E."/>
            <person name="Aslund L."/>
            <person name="Attipoe P."/>
            <person name="Bontempi E."/>
            <person name="Bringaud F."/>
            <person name="Burton P."/>
            <person name="Cadag E."/>
            <person name="Campbell D.A."/>
            <person name="Carrington M."/>
            <person name="Crabtree J."/>
            <person name="Darban H."/>
            <person name="da Silveira J.F."/>
            <person name="de Jong P."/>
            <person name="Edwards K."/>
            <person name="Englund P.T."/>
            <person name="Fazelina G."/>
            <person name="Feldblyum T."/>
            <person name="Ferella M."/>
            <person name="Frasch A.C."/>
            <person name="Gull K."/>
            <person name="Horn D."/>
            <person name="Hou L."/>
            <person name="Huang Y."/>
            <person name="Kindlund E."/>
            <person name="Klingbeil M."/>
            <person name="Kluge S."/>
            <person name="Koo H."/>
            <person name="Lacerda D."/>
            <person name="Levin M.J."/>
            <person name="Lorenzi H."/>
            <person name="Louie T."/>
            <person name="Machado C.R."/>
            <person name="McCulloch R."/>
            <person name="McKenna A."/>
            <person name="Mizuno Y."/>
            <person name="Mottram J.C."/>
            <person name="Nelson S."/>
            <person name="Ochaya S."/>
            <person name="Osoegawa K."/>
            <person name="Pai G."/>
            <person name="Parsons M."/>
            <person name="Pentony M."/>
            <person name="Pettersson U."/>
            <person name="Pop M."/>
            <person name="Ramirez J.L."/>
            <person name="Rinta J."/>
            <person name="Robertson L."/>
            <person name="Salzberg S.L."/>
            <person name="Sanchez D.O."/>
            <person name="Seyler A."/>
            <person name="Sharma R."/>
            <person name="Shetty J."/>
            <person name="Simpson A.J."/>
            <person name="Sisk E."/>
            <person name="Tammi M.T."/>
            <person name="Tarleton R."/>
            <person name="Teixeira S."/>
            <person name="Van Aken S."/>
            <person name="Vogt C."/>
            <person name="Ward P.N."/>
            <person name="Wickstead B."/>
            <person name="Wortman J."/>
            <person name="White O."/>
            <person name="Fraser C.M."/>
            <person name="Stuart K.D."/>
            <person name="Andersson B."/>
        </authorList>
    </citation>
    <scope>NUCLEOTIDE SEQUENCE [LARGE SCALE GENOMIC DNA]</scope>
    <source>
        <strain evidence="7 8">CL Brener</strain>
    </source>
</reference>
<dbReference type="PANTHER" id="PTHR33129:SF3">
    <property type="entry name" value="HOT SPOT (RHS) PROTEIN, PUTATIVE-RELATED"/>
    <property type="match status" value="1"/>
</dbReference>
<keyword evidence="3" id="KW-1133">Transmembrane helix</keyword>
<dbReference type="Pfam" id="PF24466">
    <property type="entry name" value="DUF7578"/>
    <property type="match status" value="2"/>
</dbReference>
<feature type="transmembrane region" description="Helical" evidence="3">
    <location>
        <begin position="30"/>
        <end position="52"/>
    </location>
</feature>
<evidence type="ECO:0000256" key="1">
    <source>
        <dbReference type="SAM" id="Coils"/>
    </source>
</evidence>
<dbReference type="PANTHER" id="PTHR33129">
    <property type="entry name" value="PROTEIN KINASE DOMAIN-CONTAINING PROTEIN-RELATED"/>
    <property type="match status" value="1"/>
</dbReference>
<dbReference type="KEGG" id="tcr:504109.200"/>
<feature type="domain" description="DUF7578" evidence="6">
    <location>
        <begin position="233"/>
        <end position="293"/>
    </location>
</feature>
<feature type="compositionally biased region" description="Basic and acidic residues" evidence="2">
    <location>
        <begin position="1077"/>
        <end position="1089"/>
    </location>
</feature>
<dbReference type="AlphaFoldDB" id="Q4DR27"/>
<evidence type="ECO:0000256" key="3">
    <source>
        <dbReference type="SAM" id="Phobius"/>
    </source>
</evidence>
<evidence type="ECO:0000259" key="4">
    <source>
        <dbReference type="Pfam" id="PF07999"/>
    </source>
</evidence>
<comment type="caution">
    <text evidence="7">The sequence shown here is derived from an EMBL/GenBank/DDBJ whole genome shotgun (WGS) entry which is preliminary data.</text>
</comment>